<protein>
    <submittedName>
        <fullName evidence="2">HTH cro/C1-type domain-containing protein</fullName>
    </submittedName>
</protein>
<evidence type="ECO:0000313" key="2">
    <source>
        <dbReference type="WBParaSite" id="PS1159_v2.g13204.t1"/>
    </source>
</evidence>
<name>A0AC35F324_9BILA</name>
<reference evidence="2" key="1">
    <citation type="submission" date="2022-11" db="UniProtKB">
        <authorList>
            <consortium name="WormBaseParasite"/>
        </authorList>
    </citation>
    <scope>IDENTIFICATION</scope>
</reference>
<accession>A0AC35F324</accession>
<proteinExistence type="predicted"/>
<dbReference type="Proteomes" id="UP000887580">
    <property type="component" value="Unplaced"/>
</dbReference>
<sequence length="161" mass="17541">MSKMGRMESDTTQDSVTILRKSAPPIKTCRTTAEIAAAQRRGAEIETSKKFAAGSNVQHGMQKNALKLDNETEELHHERVSLSLGRAIQQGRQGKEMTQKDLATKICEKIQVVQEFESGKAIPNAQVLGKMERVLGIKLRGKDIGKPLAPPPAKPAAATKK</sequence>
<evidence type="ECO:0000313" key="1">
    <source>
        <dbReference type="Proteomes" id="UP000887580"/>
    </source>
</evidence>
<organism evidence="1 2">
    <name type="scientific">Panagrolaimus sp. PS1159</name>
    <dbReference type="NCBI Taxonomy" id="55785"/>
    <lineage>
        <taxon>Eukaryota</taxon>
        <taxon>Metazoa</taxon>
        <taxon>Ecdysozoa</taxon>
        <taxon>Nematoda</taxon>
        <taxon>Chromadorea</taxon>
        <taxon>Rhabditida</taxon>
        <taxon>Tylenchina</taxon>
        <taxon>Panagrolaimomorpha</taxon>
        <taxon>Panagrolaimoidea</taxon>
        <taxon>Panagrolaimidae</taxon>
        <taxon>Panagrolaimus</taxon>
    </lineage>
</organism>
<dbReference type="WBParaSite" id="PS1159_v2.g13204.t1">
    <property type="protein sequence ID" value="PS1159_v2.g13204.t1"/>
    <property type="gene ID" value="PS1159_v2.g13204"/>
</dbReference>